<gene>
    <name evidence="1" type="ORF">DPMN_035836</name>
</gene>
<organism evidence="1 2">
    <name type="scientific">Dreissena polymorpha</name>
    <name type="common">Zebra mussel</name>
    <name type="synonym">Mytilus polymorpha</name>
    <dbReference type="NCBI Taxonomy" id="45954"/>
    <lineage>
        <taxon>Eukaryota</taxon>
        <taxon>Metazoa</taxon>
        <taxon>Spiralia</taxon>
        <taxon>Lophotrochozoa</taxon>
        <taxon>Mollusca</taxon>
        <taxon>Bivalvia</taxon>
        <taxon>Autobranchia</taxon>
        <taxon>Heteroconchia</taxon>
        <taxon>Euheterodonta</taxon>
        <taxon>Imparidentia</taxon>
        <taxon>Neoheterodontei</taxon>
        <taxon>Myida</taxon>
        <taxon>Dreissenoidea</taxon>
        <taxon>Dreissenidae</taxon>
        <taxon>Dreissena</taxon>
    </lineage>
</organism>
<comment type="caution">
    <text evidence="1">The sequence shown here is derived from an EMBL/GenBank/DDBJ whole genome shotgun (WGS) entry which is preliminary data.</text>
</comment>
<reference evidence="1" key="1">
    <citation type="journal article" date="2019" name="bioRxiv">
        <title>The Genome of the Zebra Mussel, Dreissena polymorpha: A Resource for Invasive Species Research.</title>
        <authorList>
            <person name="McCartney M.A."/>
            <person name="Auch B."/>
            <person name="Kono T."/>
            <person name="Mallez S."/>
            <person name="Zhang Y."/>
            <person name="Obille A."/>
            <person name="Becker A."/>
            <person name="Abrahante J.E."/>
            <person name="Garbe J."/>
            <person name="Badalamenti J.P."/>
            <person name="Herman A."/>
            <person name="Mangelson H."/>
            <person name="Liachko I."/>
            <person name="Sullivan S."/>
            <person name="Sone E.D."/>
            <person name="Koren S."/>
            <person name="Silverstein K.A.T."/>
            <person name="Beckman K.B."/>
            <person name="Gohl D.M."/>
        </authorList>
    </citation>
    <scope>NUCLEOTIDE SEQUENCE</scope>
    <source>
        <strain evidence="1">Duluth1</strain>
        <tissue evidence="1">Whole animal</tissue>
    </source>
</reference>
<evidence type="ECO:0000313" key="2">
    <source>
        <dbReference type="Proteomes" id="UP000828390"/>
    </source>
</evidence>
<dbReference type="Proteomes" id="UP000828390">
    <property type="component" value="Unassembled WGS sequence"/>
</dbReference>
<dbReference type="AlphaFoldDB" id="A0A9D4M824"/>
<sequence>MDGDEEMSQYIIRTTVLSKFHEQMNSLPHCGHSVNKKNAPAPGVHIFPPFLNYQRYHWEKSSNQVSCQERTINLASRVTTAPPLDVSSRVLTRNKFHEDRTINVASRVLTIRKNAPPPLGHAFEPTGTIFENSQYIIAKYFHEDQAINMASMVKMKNAPPPLWRPFQDIIETNLLTKFHDDRTINVASRVLTRQMTPHDGRKAITKAHHENIVLRYM</sequence>
<keyword evidence="2" id="KW-1185">Reference proteome</keyword>
<name>A0A9D4M824_DREPO</name>
<accession>A0A9D4M824</accession>
<evidence type="ECO:0000313" key="1">
    <source>
        <dbReference type="EMBL" id="KAH3872617.1"/>
    </source>
</evidence>
<proteinExistence type="predicted"/>
<dbReference type="EMBL" id="JAIWYP010000002">
    <property type="protein sequence ID" value="KAH3872617.1"/>
    <property type="molecule type" value="Genomic_DNA"/>
</dbReference>
<reference evidence="1" key="2">
    <citation type="submission" date="2020-11" db="EMBL/GenBank/DDBJ databases">
        <authorList>
            <person name="McCartney M.A."/>
            <person name="Auch B."/>
            <person name="Kono T."/>
            <person name="Mallez S."/>
            <person name="Becker A."/>
            <person name="Gohl D.M."/>
            <person name="Silverstein K.A.T."/>
            <person name="Koren S."/>
            <person name="Bechman K.B."/>
            <person name="Herman A."/>
            <person name="Abrahante J.E."/>
            <person name="Garbe J."/>
        </authorList>
    </citation>
    <scope>NUCLEOTIDE SEQUENCE</scope>
    <source>
        <strain evidence="1">Duluth1</strain>
        <tissue evidence="1">Whole animal</tissue>
    </source>
</reference>
<protein>
    <submittedName>
        <fullName evidence="1">Uncharacterized protein</fullName>
    </submittedName>
</protein>